<evidence type="ECO:0000259" key="2">
    <source>
        <dbReference type="Pfam" id="PF07331"/>
    </source>
</evidence>
<dbReference type="OrthoDB" id="6174504at2"/>
<proteinExistence type="predicted"/>
<dbReference type="Proteomes" id="UP000198615">
    <property type="component" value="Unassembled WGS sequence"/>
</dbReference>
<dbReference type="RefSeq" id="WP_093149510.1">
    <property type="nucleotide sequence ID" value="NZ_FNBW01000004.1"/>
</dbReference>
<feature type="transmembrane region" description="Helical" evidence="1">
    <location>
        <begin position="102"/>
        <end position="119"/>
    </location>
</feature>
<keyword evidence="4" id="KW-1185">Reference proteome</keyword>
<dbReference type="AlphaFoldDB" id="A0A8G2EW01"/>
<keyword evidence="1" id="KW-0472">Membrane</keyword>
<reference evidence="3 4" key="1">
    <citation type="submission" date="2016-10" db="EMBL/GenBank/DDBJ databases">
        <authorList>
            <person name="Varghese N."/>
            <person name="Submissions S."/>
        </authorList>
    </citation>
    <scope>NUCLEOTIDE SEQUENCE [LARGE SCALE GENOMIC DNA]</scope>
    <source>
        <strain evidence="3 4">DSM 18839</strain>
    </source>
</reference>
<evidence type="ECO:0000313" key="3">
    <source>
        <dbReference type="EMBL" id="SDF55093.1"/>
    </source>
</evidence>
<feature type="transmembrane region" description="Helical" evidence="1">
    <location>
        <begin position="78"/>
        <end position="96"/>
    </location>
</feature>
<organism evidence="3 4">
    <name type="scientific">Thalassobaculum litoreum DSM 18839</name>
    <dbReference type="NCBI Taxonomy" id="1123362"/>
    <lineage>
        <taxon>Bacteria</taxon>
        <taxon>Pseudomonadati</taxon>
        <taxon>Pseudomonadota</taxon>
        <taxon>Alphaproteobacteria</taxon>
        <taxon>Rhodospirillales</taxon>
        <taxon>Thalassobaculaceae</taxon>
        <taxon>Thalassobaculum</taxon>
    </lineage>
</organism>
<name>A0A8G2EW01_9PROT</name>
<protein>
    <submittedName>
        <fullName evidence="3">Putative tricarboxylic transport membrane protein</fullName>
    </submittedName>
</protein>
<feature type="domain" description="DUF1468" evidence="2">
    <location>
        <begin position="7"/>
        <end position="148"/>
    </location>
</feature>
<keyword evidence="1" id="KW-1133">Transmembrane helix</keyword>
<comment type="caution">
    <text evidence="3">The sequence shown here is derived from an EMBL/GenBank/DDBJ whole genome shotgun (WGS) entry which is preliminary data.</text>
</comment>
<dbReference type="Pfam" id="PF07331">
    <property type="entry name" value="TctB"/>
    <property type="match status" value="1"/>
</dbReference>
<keyword evidence="1" id="KW-0812">Transmembrane</keyword>
<gene>
    <name evidence="3" type="ORF">SAMN05660686_01637</name>
</gene>
<evidence type="ECO:0000313" key="4">
    <source>
        <dbReference type="Proteomes" id="UP000198615"/>
    </source>
</evidence>
<feature type="transmembrane region" description="Helical" evidence="1">
    <location>
        <begin position="126"/>
        <end position="149"/>
    </location>
</feature>
<dbReference type="EMBL" id="FNBW01000004">
    <property type="protein sequence ID" value="SDF55093.1"/>
    <property type="molecule type" value="Genomic_DNA"/>
</dbReference>
<dbReference type="InterPro" id="IPR009936">
    <property type="entry name" value="DUF1468"/>
</dbReference>
<feature type="transmembrane region" description="Helical" evidence="1">
    <location>
        <begin position="37"/>
        <end position="57"/>
    </location>
</feature>
<accession>A0A8G2EW01</accession>
<sequence>MRFNDAILGIVLIGFAALAAAGTLDFPRVPGQDYGSALFPRLLCAGFAIGGLMLILSGWRNRATQPLLDTDDWARSPAHLLTLALAVGGILFYILVSDWLGFIPTAFLVVFTLMLRLRGRWISSAVIAAAVTLAIHQIFYGLLLVPLPWGVLESVVY</sequence>
<evidence type="ECO:0000256" key="1">
    <source>
        <dbReference type="SAM" id="Phobius"/>
    </source>
</evidence>